<gene>
    <name evidence="9" type="ORF">BI380_25870</name>
</gene>
<dbReference type="Gene3D" id="3.30.950.10">
    <property type="entry name" value="Methyltransferase, Cobalt-precorrin-4 Transmethylase, Domain 2"/>
    <property type="match status" value="1"/>
</dbReference>
<keyword evidence="3" id="KW-0169">Cobalamin biosynthesis</keyword>
<accession>A0ABN4SLT0</accession>
<dbReference type="CDD" id="cd11641">
    <property type="entry name" value="Precorrin-4_C11-MT"/>
    <property type="match status" value="1"/>
</dbReference>
<dbReference type="InterPro" id="IPR014776">
    <property type="entry name" value="4pyrrole_Mease_sub2"/>
</dbReference>
<evidence type="ECO:0000256" key="6">
    <source>
        <dbReference type="ARBA" id="ARBA00022691"/>
    </source>
</evidence>
<evidence type="ECO:0000256" key="7">
    <source>
        <dbReference type="RuleBase" id="RU003960"/>
    </source>
</evidence>
<dbReference type="Proteomes" id="UP000095607">
    <property type="component" value="Chromosome"/>
</dbReference>
<keyword evidence="5 7" id="KW-0808">Transferase</keyword>
<sequence>MTVHFIGAGPGAADLITVRGRDLMAACPVCLYAGSLIPRELLAHCPPGARIVNTASMSLDDIVAEIQAAEARGEDVARLHSGDLSVWSAMGEQLRRLREAGIAYTVTPGVPSFAAAAATLGAELTLPGLCQSVVLTRTSGRATAMPEGENLAAFAATGAVLAIHLSIHVAAKVQSELLPHYGADCPVAIVWRASWPDETVVRTTVGSLAEAVATHMERTALILVGRSLQAEDFGESRLYAADYDRRYRPLGTEPRFPATDVRGGAALDTARDTLRDTVSGTGSDTVIDVPLGNPAP</sequence>
<evidence type="ECO:0000313" key="10">
    <source>
        <dbReference type="Proteomes" id="UP000095607"/>
    </source>
</evidence>
<comment type="pathway">
    <text evidence="1">Cofactor biosynthesis; adenosylcobalamin biosynthesis.</text>
</comment>
<dbReference type="PANTHER" id="PTHR45790:SF4">
    <property type="entry name" value="COBALT-PRECORRIN-4 C(11)-METHYLTRANSFERASE"/>
    <property type="match status" value="1"/>
</dbReference>
<keyword evidence="4 7" id="KW-0489">Methyltransferase</keyword>
<dbReference type="PROSITE" id="PS00839">
    <property type="entry name" value="SUMT_1"/>
    <property type="match status" value="1"/>
</dbReference>
<evidence type="ECO:0000256" key="1">
    <source>
        <dbReference type="ARBA" id="ARBA00004953"/>
    </source>
</evidence>
<evidence type="ECO:0000259" key="8">
    <source>
        <dbReference type="Pfam" id="PF00590"/>
    </source>
</evidence>
<dbReference type="NCBIfam" id="TIGR01465">
    <property type="entry name" value="cobM_cbiF"/>
    <property type="match status" value="1"/>
</dbReference>
<dbReference type="InterPro" id="IPR035996">
    <property type="entry name" value="4pyrrol_Methylase_sf"/>
</dbReference>
<evidence type="ECO:0000256" key="3">
    <source>
        <dbReference type="ARBA" id="ARBA00022573"/>
    </source>
</evidence>
<dbReference type="PANTHER" id="PTHR45790">
    <property type="entry name" value="SIROHEME SYNTHASE-RELATED"/>
    <property type="match status" value="1"/>
</dbReference>
<evidence type="ECO:0000256" key="2">
    <source>
        <dbReference type="ARBA" id="ARBA00005879"/>
    </source>
</evidence>
<feature type="domain" description="Tetrapyrrole methylase" evidence="8">
    <location>
        <begin position="2"/>
        <end position="208"/>
    </location>
</feature>
<dbReference type="RefSeq" id="WP_070080856.1">
    <property type="nucleotide sequence ID" value="NZ_CBCSDN010000018.1"/>
</dbReference>
<evidence type="ECO:0000313" key="9">
    <source>
        <dbReference type="EMBL" id="AOV04510.1"/>
    </source>
</evidence>
<dbReference type="InterPro" id="IPR014777">
    <property type="entry name" value="4pyrrole_Mease_sub1"/>
</dbReference>
<reference evidence="9 10" key="1">
    <citation type="submission" date="2016-09" db="EMBL/GenBank/DDBJ databases">
        <title>Complete genome sequence of Deltia acidovorans CM13 isolated from murine proximal colonic tissue.</title>
        <authorList>
            <person name="Saffarian A."/>
        </authorList>
    </citation>
    <scope>NUCLEOTIDE SEQUENCE [LARGE SCALE GENOMIC DNA]</scope>
    <source>
        <strain evidence="9 10">CM13</strain>
    </source>
</reference>
<organism evidence="9 10">
    <name type="scientific">Delftia tsuruhatensis</name>
    <dbReference type="NCBI Taxonomy" id="180282"/>
    <lineage>
        <taxon>Bacteria</taxon>
        <taxon>Pseudomonadati</taxon>
        <taxon>Pseudomonadota</taxon>
        <taxon>Betaproteobacteria</taxon>
        <taxon>Burkholderiales</taxon>
        <taxon>Comamonadaceae</taxon>
        <taxon>Delftia</taxon>
    </lineage>
</organism>
<keyword evidence="10" id="KW-1185">Reference proteome</keyword>
<comment type="similarity">
    <text evidence="2 7">Belongs to the precorrin methyltransferase family.</text>
</comment>
<proteinExistence type="inferred from homology"/>
<dbReference type="Gene3D" id="3.40.1010.10">
    <property type="entry name" value="Cobalt-precorrin-4 Transmethylase, Domain 1"/>
    <property type="match status" value="1"/>
</dbReference>
<dbReference type="PROSITE" id="PS00840">
    <property type="entry name" value="SUMT_2"/>
    <property type="match status" value="1"/>
</dbReference>
<name>A0ABN4SLT0_9BURK</name>
<dbReference type="Pfam" id="PF00590">
    <property type="entry name" value="TP_methylase"/>
    <property type="match status" value="1"/>
</dbReference>
<dbReference type="InterPro" id="IPR000878">
    <property type="entry name" value="4pyrrol_Mease"/>
</dbReference>
<dbReference type="InterPro" id="IPR006362">
    <property type="entry name" value="Cbl_synth_CobM/CibF"/>
</dbReference>
<dbReference type="EMBL" id="CP017420">
    <property type="protein sequence ID" value="AOV04510.1"/>
    <property type="molecule type" value="Genomic_DNA"/>
</dbReference>
<dbReference type="InterPro" id="IPR003043">
    <property type="entry name" value="Uropor_MeTrfase_CS"/>
</dbReference>
<evidence type="ECO:0000256" key="4">
    <source>
        <dbReference type="ARBA" id="ARBA00022603"/>
    </source>
</evidence>
<evidence type="ECO:0000256" key="5">
    <source>
        <dbReference type="ARBA" id="ARBA00022679"/>
    </source>
</evidence>
<dbReference type="SUPFAM" id="SSF53790">
    <property type="entry name" value="Tetrapyrrole methylase"/>
    <property type="match status" value="1"/>
</dbReference>
<dbReference type="InterPro" id="IPR050161">
    <property type="entry name" value="Siro_Cobalamin_biosynth"/>
</dbReference>
<keyword evidence="6" id="KW-0949">S-adenosyl-L-methionine</keyword>
<protein>
    <submittedName>
        <fullName evidence="9">Precorrin-4 C(11)-methyltransferase</fullName>
    </submittedName>
</protein>